<dbReference type="CDD" id="cd17487">
    <property type="entry name" value="MFS_MFSD5_like"/>
    <property type="match status" value="1"/>
</dbReference>
<proteinExistence type="predicted"/>
<feature type="transmembrane region" description="Helical" evidence="1">
    <location>
        <begin position="127"/>
        <end position="149"/>
    </location>
</feature>
<dbReference type="InParanoid" id="T1G756"/>
<feature type="transmembrane region" description="Helical" evidence="1">
    <location>
        <begin position="75"/>
        <end position="95"/>
    </location>
</feature>
<protein>
    <recommendedName>
        <fullName evidence="5">Major facilitator superfamily (MFS) profile domain-containing protein</fullName>
    </recommendedName>
</protein>
<gene>
    <name evidence="3" type="primary">20216903</name>
    <name evidence="2" type="ORF">HELRODRAFT_88702</name>
</gene>
<reference evidence="4" key="1">
    <citation type="submission" date="2012-12" db="EMBL/GenBank/DDBJ databases">
        <authorList>
            <person name="Hellsten U."/>
            <person name="Grimwood J."/>
            <person name="Chapman J.A."/>
            <person name="Shapiro H."/>
            <person name="Aerts A."/>
            <person name="Otillar R.P."/>
            <person name="Terry A.Y."/>
            <person name="Boore J.L."/>
            <person name="Simakov O."/>
            <person name="Marletaz F."/>
            <person name="Cho S.-J."/>
            <person name="Edsinger-Gonzales E."/>
            <person name="Havlak P."/>
            <person name="Kuo D.-H."/>
            <person name="Larsson T."/>
            <person name="Lv J."/>
            <person name="Arendt D."/>
            <person name="Savage R."/>
            <person name="Osoegawa K."/>
            <person name="de Jong P."/>
            <person name="Lindberg D.R."/>
            <person name="Seaver E.C."/>
            <person name="Weisblat D.A."/>
            <person name="Putnam N.H."/>
            <person name="Grigoriev I.V."/>
            <person name="Rokhsar D.S."/>
        </authorList>
    </citation>
    <scope>NUCLEOTIDE SEQUENCE</scope>
</reference>
<feature type="transmembrane region" description="Helical" evidence="1">
    <location>
        <begin position="312"/>
        <end position="331"/>
    </location>
</feature>
<dbReference type="GO" id="GO:0016020">
    <property type="term" value="C:membrane"/>
    <property type="evidence" value="ECO:0007669"/>
    <property type="project" value="InterPro"/>
</dbReference>
<dbReference type="InterPro" id="IPR008509">
    <property type="entry name" value="MOT2/MFSD5"/>
</dbReference>
<dbReference type="CTD" id="20216903"/>
<reference evidence="3" key="3">
    <citation type="submission" date="2015-06" db="UniProtKB">
        <authorList>
            <consortium name="EnsemblMetazoa"/>
        </authorList>
    </citation>
    <scope>IDENTIFICATION</scope>
</reference>
<feature type="transmembrane region" description="Helical" evidence="1">
    <location>
        <begin position="42"/>
        <end position="63"/>
    </location>
</feature>
<name>T1G756_HELRO</name>
<feature type="transmembrane region" description="Helical" evidence="1">
    <location>
        <begin position="280"/>
        <end position="300"/>
    </location>
</feature>
<dbReference type="Gene3D" id="1.20.1250.20">
    <property type="entry name" value="MFS general substrate transporter like domains"/>
    <property type="match status" value="1"/>
</dbReference>
<dbReference type="Proteomes" id="UP000015101">
    <property type="component" value="Unassembled WGS sequence"/>
</dbReference>
<dbReference type="OMA" id="MNTWPEN"/>
<keyword evidence="1" id="KW-0812">Transmembrane</keyword>
<evidence type="ECO:0000313" key="3">
    <source>
        <dbReference type="EnsemblMetazoa" id="HelroP88702"/>
    </source>
</evidence>
<evidence type="ECO:0000313" key="4">
    <source>
        <dbReference type="Proteomes" id="UP000015101"/>
    </source>
</evidence>
<feature type="transmembrane region" description="Helical" evidence="1">
    <location>
        <begin position="397"/>
        <end position="416"/>
    </location>
</feature>
<dbReference type="KEGG" id="hro:HELRODRAFT_88702"/>
<dbReference type="PANTHER" id="PTHR23516">
    <property type="entry name" value="SAM (S-ADENOSYL METHIONINE) TRANSPORTER"/>
    <property type="match status" value="1"/>
</dbReference>
<dbReference type="RefSeq" id="XP_009028431.1">
    <property type="nucleotide sequence ID" value="XM_009030183.1"/>
</dbReference>
<dbReference type="eggNOG" id="KOG4332">
    <property type="taxonomic scope" value="Eukaryota"/>
</dbReference>
<keyword evidence="1" id="KW-0472">Membrane</keyword>
<feature type="transmembrane region" description="Helical" evidence="1">
    <location>
        <begin position="161"/>
        <end position="184"/>
    </location>
</feature>
<evidence type="ECO:0008006" key="5">
    <source>
        <dbReference type="Google" id="ProtNLM"/>
    </source>
</evidence>
<dbReference type="EMBL" id="KB097612">
    <property type="protein sequence ID" value="ESN93425.1"/>
    <property type="molecule type" value="Genomic_DNA"/>
</dbReference>
<dbReference type="Pfam" id="PF05631">
    <property type="entry name" value="MFS_5"/>
    <property type="match status" value="1"/>
</dbReference>
<feature type="transmembrane region" description="Helical" evidence="1">
    <location>
        <begin position="190"/>
        <end position="215"/>
    </location>
</feature>
<feature type="transmembrane region" description="Helical" evidence="1">
    <location>
        <begin position="6"/>
        <end position="22"/>
    </location>
</feature>
<keyword evidence="4" id="KW-1185">Reference proteome</keyword>
<dbReference type="PANTHER" id="PTHR23516:SF23">
    <property type="entry name" value="MOLYBDATE-ANION TRANSPORTER"/>
    <property type="match status" value="1"/>
</dbReference>
<sequence length="418" mass="46692">MTIFLVGFLVLIVFCVILYFYSRTALPVVTDISFRNFKRSYLIVYLLAAAGDWLQGPYVYALYQSYGMATHDIELLFVAGFGSSMLFGTVVGSVADKYGRKTNCILYGILYSLSCVTKHFNNFSILMVGRLLGGIATSILYSAFESWVILEHHKRGFEPHLLGSIFSHAVVGNSIVAICSGVVAQKAADFFGYVAPFDVSIISLVIMCIVIYFTWVENYGDQSASTMQSFGQSLKTIRADAKILCLGLIQSLFEGAMYTFVLEWTPALSPPPRSSPSSPIPHGIIFAGFMVSIMIGSSLFELIRKSRPIESFMRLMVMLISSASLLTPVFFPGNQALIFSGFLIFEVCVGIFWPSMSTMRDLYVPEATRATTMNIFRVPLNLIVILILTQNFPMKTIFILCVCFLFVAFLCQWWLFRL</sequence>
<evidence type="ECO:0000313" key="2">
    <source>
        <dbReference type="EMBL" id="ESN93425.1"/>
    </source>
</evidence>
<keyword evidence="1" id="KW-1133">Transmembrane helix</keyword>
<feature type="transmembrane region" description="Helical" evidence="1">
    <location>
        <begin position="374"/>
        <end position="391"/>
    </location>
</feature>
<feature type="transmembrane region" description="Helical" evidence="1">
    <location>
        <begin position="337"/>
        <end position="353"/>
    </location>
</feature>
<evidence type="ECO:0000256" key="1">
    <source>
        <dbReference type="SAM" id="Phobius"/>
    </source>
</evidence>
<dbReference type="GeneID" id="20216903"/>
<accession>T1G756</accession>
<dbReference type="EMBL" id="AMQM01007422">
    <property type="status" value="NOT_ANNOTATED_CDS"/>
    <property type="molecule type" value="Genomic_DNA"/>
</dbReference>
<dbReference type="HOGENOM" id="CLU_034007_3_1_1"/>
<dbReference type="EnsemblMetazoa" id="HelroT88702">
    <property type="protein sequence ID" value="HelroP88702"/>
    <property type="gene ID" value="HelroG88702"/>
</dbReference>
<dbReference type="SUPFAM" id="SSF103473">
    <property type="entry name" value="MFS general substrate transporter"/>
    <property type="match status" value="1"/>
</dbReference>
<organism evidence="3 4">
    <name type="scientific">Helobdella robusta</name>
    <name type="common">Californian leech</name>
    <dbReference type="NCBI Taxonomy" id="6412"/>
    <lineage>
        <taxon>Eukaryota</taxon>
        <taxon>Metazoa</taxon>
        <taxon>Spiralia</taxon>
        <taxon>Lophotrochozoa</taxon>
        <taxon>Annelida</taxon>
        <taxon>Clitellata</taxon>
        <taxon>Hirudinea</taxon>
        <taxon>Rhynchobdellida</taxon>
        <taxon>Glossiphoniidae</taxon>
        <taxon>Helobdella</taxon>
    </lineage>
</organism>
<dbReference type="InterPro" id="IPR036259">
    <property type="entry name" value="MFS_trans_sf"/>
</dbReference>
<dbReference type="AlphaFoldDB" id="T1G756"/>
<reference evidence="2 4" key="2">
    <citation type="journal article" date="2013" name="Nature">
        <title>Insights into bilaterian evolution from three spiralian genomes.</title>
        <authorList>
            <person name="Simakov O."/>
            <person name="Marletaz F."/>
            <person name="Cho S.J."/>
            <person name="Edsinger-Gonzales E."/>
            <person name="Havlak P."/>
            <person name="Hellsten U."/>
            <person name="Kuo D.H."/>
            <person name="Larsson T."/>
            <person name="Lv J."/>
            <person name="Arendt D."/>
            <person name="Savage R."/>
            <person name="Osoegawa K."/>
            <person name="de Jong P."/>
            <person name="Grimwood J."/>
            <person name="Chapman J.A."/>
            <person name="Shapiro H."/>
            <person name="Aerts A."/>
            <person name="Otillar R.P."/>
            <person name="Terry A.Y."/>
            <person name="Boore J.L."/>
            <person name="Grigoriev I.V."/>
            <person name="Lindberg D.R."/>
            <person name="Seaver E.C."/>
            <person name="Weisblat D.A."/>
            <person name="Putnam N.H."/>
            <person name="Rokhsar D.S."/>
        </authorList>
    </citation>
    <scope>NUCLEOTIDE SEQUENCE</scope>
</reference>
<dbReference type="OrthoDB" id="263957at2759"/>
<dbReference type="GO" id="GO:0015098">
    <property type="term" value="F:molybdate ion transmembrane transporter activity"/>
    <property type="evidence" value="ECO:0007669"/>
    <property type="project" value="InterPro"/>
</dbReference>